<dbReference type="NCBIfam" id="TIGR03819">
    <property type="entry name" value="heli_sec_ATPase"/>
    <property type="match status" value="1"/>
</dbReference>
<organism evidence="3 4">
    <name type="scientific">Jonesia denitrificans (strain ATCC 14870 / DSM 20603 / BCRC 15368 / CIP 55.134 / JCM 11481 / NBRC 15587 / NCTC 10816 / Prevot 55134)</name>
    <name type="common">Listeria denitrificans</name>
    <dbReference type="NCBI Taxonomy" id="471856"/>
    <lineage>
        <taxon>Bacteria</taxon>
        <taxon>Bacillati</taxon>
        <taxon>Actinomycetota</taxon>
        <taxon>Actinomycetes</taxon>
        <taxon>Micrococcales</taxon>
        <taxon>Jonesiaceae</taxon>
        <taxon>Jonesia</taxon>
    </lineage>
</organism>
<dbReference type="InterPro" id="IPR001482">
    <property type="entry name" value="T2SS/T4SS_dom"/>
</dbReference>
<accession>C7R1M6</accession>
<comment type="similarity">
    <text evidence="1">Belongs to the GSP E family.</text>
</comment>
<gene>
    <name evidence="3" type="ordered locus">Jden_2224</name>
</gene>
<dbReference type="Gene3D" id="3.30.450.380">
    <property type="match status" value="1"/>
</dbReference>
<dbReference type="KEGG" id="jde:Jden_2224"/>
<evidence type="ECO:0000256" key="1">
    <source>
        <dbReference type="ARBA" id="ARBA00006611"/>
    </source>
</evidence>
<keyword evidence="4" id="KW-1185">Reference proteome</keyword>
<name>C7R1M6_JONDD</name>
<evidence type="ECO:0000313" key="4">
    <source>
        <dbReference type="Proteomes" id="UP000000628"/>
    </source>
</evidence>
<dbReference type="InterPro" id="IPR050921">
    <property type="entry name" value="T4SS_GSP_E_ATPase"/>
</dbReference>
<dbReference type="EMBL" id="CP001706">
    <property type="protein sequence ID" value="ACV09861.1"/>
    <property type="molecule type" value="Genomic_DNA"/>
</dbReference>
<dbReference type="InterPro" id="IPR027417">
    <property type="entry name" value="P-loop_NTPase"/>
</dbReference>
<dbReference type="RefSeq" id="WP_015772489.1">
    <property type="nucleotide sequence ID" value="NC_013174.1"/>
</dbReference>
<reference evidence="3 4" key="1">
    <citation type="journal article" date="2009" name="Stand. Genomic Sci.">
        <title>Complete genome sequence of Jonesia denitrificans type strain (Prevot 55134).</title>
        <authorList>
            <person name="Pukall R."/>
            <person name="Gehrich-Schroter G."/>
            <person name="Lapidus A."/>
            <person name="Nolan M."/>
            <person name="Glavina Del Rio T."/>
            <person name="Lucas S."/>
            <person name="Chen F."/>
            <person name="Tice H."/>
            <person name="Pitluck S."/>
            <person name="Cheng J.F."/>
            <person name="Copeland A."/>
            <person name="Saunders E."/>
            <person name="Brettin T."/>
            <person name="Detter J.C."/>
            <person name="Bruce D."/>
            <person name="Goodwin L."/>
            <person name="Pati A."/>
            <person name="Ivanova N."/>
            <person name="Mavromatis K."/>
            <person name="Ovchinnikova G."/>
            <person name="Chen A."/>
            <person name="Palaniappan K."/>
            <person name="Land M."/>
            <person name="Hauser L."/>
            <person name="Chang Y.J."/>
            <person name="Jeffries C.D."/>
            <person name="Chain P."/>
            <person name="Goker M."/>
            <person name="Bristow J."/>
            <person name="Eisen J.A."/>
            <person name="Markowitz V."/>
            <person name="Hugenholtz P."/>
            <person name="Kyrpides N.C."/>
            <person name="Klenk H.P."/>
            <person name="Han C."/>
        </authorList>
    </citation>
    <scope>NUCLEOTIDE SEQUENCE [LARGE SCALE GENOMIC DNA]</scope>
    <source>
        <strain evidence="4">ATCC 14870 / DSM 20603 / BCRC 15368 / CIP 55.134 / JCM 11481 / NBRC 15587 / NCTC 10816 / Prevot 55134</strain>
    </source>
</reference>
<dbReference type="AlphaFoldDB" id="C7R1M6"/>
<sequence length="386" mass="41636">MTPAAHKALWDDAREYATRHPVDSATPAWDIPTWVRTSGQVFGDQTQHETATHLRNDLYGAGPLQQFLDDPTVTDVLVHGDRLWVDQGHGPQEIAQSPLGQGQSREWAVRLAARAGTRLDDAHPITDAQLPDGSRFHAVLSPVSDADATMSIRVFRTRHATLHDLTRTGMIPRQWARACAQAVTHRASLLISGGTGAGKTTLLSALLSHVPHTERIITLEDSREIATNHPHVVALQAKPANVEGAGAVTLSNLVHASLRMRPDRLMLGECRGPEVRDLLMAFNTGHSGGAATIHANSVTDVPARLIALGALAGMDPVTTSLQAVSAVNAIVHVARTPAGHRYIKEWGVLRVGHDSLLTVAPFARWDGDTTPKDVPLPAGVERPAWW</sequence>
<dbReference type="Proteomes" id="UP000000628">
    <property type="component" value="Chromosome"/>
</dbReference>
<dbReference type="STRING" id="471856.Jden_2224"/>
<dbReference type="GO" id="GO:0016887">
    <property type="term" value="F:ATP hydrolysis activity"/>
    <property type="evidence" value="ECO:0007669"/>
    <property type="project" value="InterPro"/>
</dbReference>
<dbReference type="SUPFAM" id="SSF52540">
    <property type="entry name" value="P-loop containing nucleoside triphosphate hydrolases"/>
    <property type="match status" value="1"/>
</dbReference>
<dbReference type="PANTHER" id="PTHR30486:SF6">
    <property type="entry name" value="TYPE IV PILUS RETRACTATION ATPASE PILT"/>
    <property type="match status" value="1"/>
</dbReference>
<dbReference type="OrthoDB" id="9810761at2"/>
<feature type="domain" description="Bacterial type II secretion system protein E" evidence="2">
    <location>
        <begin position="62"/>
        <end position="326"/>
    </location>
</feature>
<dbReference type="CDD" id="cd01130">
    <property type="entry name" value="VirB11-like_ATPase"/>
    <property type="match status" value="1"/>
</dbReference>
<protein>
    <submittedName>
        <fullName evidence="3">Type II secretion system protein E</fullName>
    </submittedName>
</protein>
<evidence type="ECO:0000313" key="3">
    <source>
        <dbReference type="EMBL" id="ACV09861.1"/>
    </source>
</evidence>
<dbReference type="Gene3D" id="3.40.50.300">
    <property type="entry name" value="P-loop containing nucleotide triphosphate hydrolases"/>
    <property type="match status" value="1"/>
</dbReference>
<dbReference type="PANTHER" id="PTHR30486">
    <property type="entry name" value="TWITCHING MOTILITY PROTEIN PILT"/>
    <property type="match status" value="1"/>
</dbReference>
<proteinExistence type="inferred from homology"/>
<dbReference type="Pfam" id="PF00437">
    <property type="entry name" value="T2SSE"/>
    <property type="match status" value="1"/>
</dbReference>
<dbReference type="HOGENOM" id="CLU_005379_8_0_11"/>
<evidence type="ECO:0000259" key="2">
    <source>
        <dbReference type="Pfam" id="PF00437"/>
    </source>
</evidence>
<dbReference type="eggNOG" id="COG4962">
    <property type="taxonomic scope" value="Bacteria"/>
</dbReference>
<dbReference type="InterPro" id="IPR022399">
    <property type="entry name" value="TadA-like_ATPase"/>
</dbReference>